<sequence length="78" mass="8404">MADTSKRGFASMDEDKQREIASLGGQAAHEKGTAHEFTSEEAKEAGRKGGETVSQDREHMSEIGREGGKNSHKGAKDE</sequence>
<gene>
    <name evidence="2" type="ORF">DP116_11465</name>
</gene>
<protein>
    <submittedName>
        <fullName evidence="2">Stress-induced protein</fullName>
    </submittedName>
</protein>
<evidence type="ECO:0000313" key="2">
    <source>
        <dbReference type="EMBL" id="NMG20043.1"/>
    </source>
</evidence>
<dbReference type="InterPro" id="IPR052590">
    <property type="entry name" value="Stress/Virulence-Domain"/>
</dbReference>
<comment type="caution">
    <text evidence="2">The sequence shown here is derived from an EMBL/GenBank/DDBJ whole genome shotgun (WGS) entry which is preliminary data.</text>
</comment>
<dbReference type="Proteomes" id="UP000718564">
    <property type="component" value="Unassembled WGS sequence"/>
</dbReference>
<keyword evidence="3" id="KW-1185">Reference proteome</keyword>
<reference evidence="2 3" key="1">
    <citation type="submission" date="2018-06" db="EMBL/GenBank/DDBJ databases">
        <title>Comparative genomics of Brasilonema spp. strains.</title>
        <authorList>
            <person name="Alvarenga D.O."/>
            <person name="Fiore M.F."/>
            <person name="Varani A.M."/>
        </authorList>
    </citation>
    <scope>NUCLEOTIDE SEQUENCE [LARGE SCALE GENOMIC DNA]</scope>
    <source>
        <strain evidence="2 3">SPC951</strain>
    </source>
</reference>
<dbReference type="PANTHER" id="PTHR36569:SF5">
    <property type="entry name" value="CONIDIATION-SPECIFIC PROTEIN 10 (EUROFUNG)"/>
    <property type="match status" value="1"/>
</dbReference>
<feature type="compositionally biased region" description="Basic and acidic residues" evidence="1">
    <location>
        <begin position="28"/>
        <end position="78"/>
    </location>
</feature>
<proteinExistence type="predicted"/>
<accession>A0ABX1P7T4</accession>
<dbReference type="InterPro" id="IPR019626">
    <property type="entry name" value="Stress-induced_KGG_rpt"/>
</dbReference>
<evidence type="ECO:0000313" key="3">
    <source>
        <dbReference type="Proteomes" id="UP000718564"/>
    </source>
</evidence>
<dbReference type="EMBL" id="QMEB01000072">
    <property type="protein sequence ID" value="NMG20043.1"/>
    <property type="molecule type" value="Genomic_DNA"/>
</dbReference>
<organism evidence="2 3">
    <name type="scientific">Brasilonema bromeliae SPC951</name>
    <dbReference type="NCBI Taxonomy" id="385972"/>
    <lineage>
        <taxon>Bacteria</taxon>
        <taxon>Bacillati</taxon>
        <taxon>Cyanobacteriota</taxon>
        <taxon>Cyanophyceae</taxon>
        <taxon>Nostocales</taxon>
        <taxon>Scytonemataceae</taxon>
        <taxon>Brasilonema</taxon>
        <taxon>Bromeliae group (in: Brasilonema)</taxon>
    </lineage>
</organism>
<dbReference type="Pfam" id="PF10685">
    <property type="entry name" value="KGG"/>
    <property type="match status" value="1"/>
</dbReference>
<name>A0ABX1P7T4_9CYAN</name>
<dbReference type="PANTHER" id="PTHR36569">
    <property type="match status" value="1"/>
</dbReference>
<feature type="region of interest" description="Disordered" evidence="1">
    <location>
        <begin position="1"/>
        <end position="78"/>
    </location>
</feature>
<evidence type="ECO:0000256" key="1">
    <source>
        <dbReference type="SAM" id="MobiDB-lite"/>
    </source>
</evidence>